<keyword evidence="5" id="KW-1185">Reference proteome</keyword>
<dbReference type="EMBL" id="AP019782">
    <property type="protein sequence ID" value="BBL71075.1"/>
    <property type="molecule type" value="Genomic_DNA"/>
</dbReference>
<reference evidence="4" key="1">
    <citation type="submission" date="2019-06" db="EMBL/GenBank/DDBJ databases">
        <title>Complete genome sequence of Methylogaea oryzae strain JCM16910.</title>
        <authorList>
            <person name="Asakawa S."/>
        </authorList>
    </citation>
    <scope>NUCLEOTIDE SEQUENCE</scope>
    <source>
        <strain evidence="4">E10</strain>
    </source>
</reference>
<evidence type="ECO:0000256" key="2">
    <source>
        <dbReference type="ARBA" id="ARBA00022801"/>
    </source>
</evidence>
<dbReference type="KEGG" id="moz:MoryE10_16810"/>
<evidence type="ECO:0000256" key="1">
    <source>
        <dbReference type="ARBA" id="ARBA00006336"/>
    </source>
</evidence>
<accession>A0A8D4VNC5</accession>
<dbReference type="RefSeq" id="WP_221048814.1">
    <property type="nucleotide sequence ID" value="NZ_AP019782.1"/>
</dbReference>
<feature type="domain" description="Isochorismatase-like" evidence="3">
    <location>
        <begin position="11"/>
        <end position="190"/>
    </location>
</feature>
<sequence length="195" mass="20714">MDNIALRQGDALLVTDVQNDFLPGGALAVPRSAHIVAAVNACIDVFRAAALPMVFSRDWHPPDHCSFREQGGPWPAHCVQDSHGAAFAAELRRPEDCRVVSKATETGRDAYSAFDGTGLEALLNALGARRLFVVGLATDYCVKYTVIDALRLGFGAVVLEDAVAAVNVQPDDGPAAMRAMAQAGAVIARRENLCL</sequence>
<evidence type="ECO:0000313" key="4">
    <source>
        <dbReference type="EMBL" id="BBL71075.1"/>
    </source>
</evidence>
<dbReference type="InterPro" id="IPR052347">
    <property type="entry name" value="Isochorismatase_Nicotinamidase"/>
</dbReference>
<gene>
    <name evidence="4" type="primary">pncA</name>
    <name evidence="4" type="ORF">MoryE10_16810</name>
</gene>
<comment type="similarity">
    <text evidence="1">Belongs to the isochorismatase family.</text>
</comment>
<dbReference type="InterPro" id="IPR000868">
    <property type="entry name" value="Isochorismatase-like_dom"/>
</dbReference>
<keyword evidence="2" id="KW-0378">Hydrolase</keyword>
<evidence type="ECO:0000259" key="3">
    <source>
        <dbReference type="Pfam" id="PF00857"/>
    </source>
</evidence>
<dbReference type="AlphaFoldDB" id="A0A8D4VNC5"/>
<organism evidence="4 5">
    <name type="scientific">Methylogaea oryzae</name>
    <dbReference type="NCBI Taxonomy" id="1295382"/>
    <lineage>
        <taxon>Bacteria</taxon>
        <taxon>Pseudomonadati</taxon>
        <taxon>Pseudomonadota</taxon>
        <taxon>Gammaproteobacteria</taxon>
        <taxon>Methylococcales</taxon>
        <taxon>Methylococcaceae</taxon>
        <taxon>Methylogaea</taxon>
    </lineage>
</organism>
<proteinExistence type="inferred from homology"/>
<evidence type="ECO:0000313" key="5">
    <source>
        <dbReference type="Proteomes" id="UP000824988"/>
    </source>
</evidence>
<dbReference type="GO" id="GO:0016811">
    <property type="term" value="F:hydrolase activity, acting on carbon-nitrogen (but not peptide) bonds, in linear amides"/>
    <property type="evidence" value="ECO:0007669"/>
    <property type="project" value="TreeGrafter"/>
</dbReference>
<name>A0A8D4VNC5_9GAMM</name>
<dbReference type="PANTHER" id="PTHR11080:SF2">
    <property type="entry name" value="LD05707P"/>
    <property type="match status" value="1"/>
</dbReference>
<dbReference type="Pfam" id="PF00857">
    <property type="entry name" value="Isochorismatase"/>
    <property type="match status" value="1"/>
</dbReference>
<dbReference type="PANTHER" id="PTHR11080">
    <property type="entry name" value="PYRAZINAMIDASE/NICOTINAMIDASE"/>
    <property type="match status" value="1"/>
</dbReference>
<dbReference type="Proteomes" id="UP000824988">
    <property type="component" value="Chromosome"/>
</dbReference>
<protein>
    <submittedName>
        <fullName evidence="4">Bifunctional pyrazinamidase/nicotinamidase</fullName>
    </submittedName>
</protein>